<dbReference type="PANTHER" id="PTHR10357:SF210">
    <property type="entry name" value="MALTODEXTRIN GLUCOSIDASE"/>
    <property type="match status" value="1"/>
</dbReference>
<keyword evidence="2" id="KW-0326">Glycosidase</keyword>
<evidence type="ECO:0000256" key="4">
    <source>
        <dbReference type="SAM" id="SignalP"/>
    </source>
</evidence>
<name>A0AAU7DR97_9BACT</name>
<dbReference type="SMART" id="SM00642">
    <property type="entry name" value="Aamy"/>
    <property type="match status" value="1"/>
</dbReference>
<dbReference type="SUPFAM" id="SSF81296">
    <property type="entry name" value="E set domains"/>
    <property type="match status" value="1"/>
</dbReference>
<dbReference type="Gene3D" id="2.60.40.10">
    <property type="entry name" value="Immunoglobulins"/>
    <property type="match status" value="1"/>
</dbReference>
<accession>A0AAU7DR97</accession>
<dbReference type="GO" id="GO:0005975">
    <property type="term" value="P:carbohydrate metabolic process"/>
    <property type="evidence" value="ECO:0007669"/>
    <property type="project" value="InterPro"/>
</dbReference>
<sequence length="623" mass="68734">MKRVLFMAVLALACSMSLHGAAGAPRILKIDPPDWWADMPKPMLLVRGENLCSAHFSVSDPEIHVDRFSISSNCHWAELWLNASPSEPETVSLHAHTVAGDASASYQFNERKRADAGFAGFSSADAMYLIMTDRFADGDLQNDGVEAQSDETSADATAERAKPRGWHGGDLRGIEHHIDYIKDTGFTAVWFTPVYANEHEPDSYHGYGATDMYAVDPHYGTLADLQSLAAALHQRHMKLVLDTVPNHVGPQHPWVNDEPDPEWLHGTKADHHKAIGDFQPLVNPHAPWRDQRDVLQGWFADVLPDLNQENPATAQYLIENAIWWIEKTGADGLRIDTFPYVGRAFWHDFHAQIHGLYPKLTTVGEVFNCDATITSSYAGGVTRNGVDTGLDTPFDFPSYCALRDVFLKDAPMTRLTDVWRLDALFPHPERLVAFLGNHDTSRFASADGATQEKMRLAFAVLLTMRGMPQVYSGDEIGLSGGDDPDNRHDFPGGWPGATQNAFTNRDRKQTAIHEWVRQLLKLRAEQPALSTGEMQVLTSDKDVVAYVRVAPMESPKEENSDVLVVVNRSSAAVKVHLEIGGTVIDGATGAKMLLGEGSARMNRKTLDVDVPGLGVCVASVERK</sequence>
<dbReference type="SUPFAM" id="SSF51011">
    <property type="entry name" value="Glycosyl hydrolase domain"/>
    <property type="match status" value="1"/>
</dbReference>
<dbReference type="InterPro" id="IPR015171">
    <property type="entry name" value="Cyc-maltodext_N"/>
</dbReference>
<proteinExistence type="predicted"/>
<dbReference type="Gene3D" id="2.60.40.1180">
    <property type="entry name" value="Golgi alpha-mannosidase II"/>
    <property type="match status" value="1"/>
</dbReference>
<keyword evidence="1 6" id="KW-0378">Hydrolase</keyword>
<dbReference type="InterPro" id="IPR017853">
    <property type="entry name" value="GH"/>
</dbReference>
<organism evidence="6">
    <name type="scientific">Telmatobacter sp. DSM 110680</name>
    <dbReference type="NCBI Taxonomy" id="3036704"/>
    <lineage>
        <taxon>Bacteria</taxon>
        <taxon>Pseudomonadati</taxon>
        <taxon>Acidobacteriota</taxon>
        <taxon>Terriglobia</taxon>
        <taxon>Terriglobales</taxon>
        <taxon>Acidobacteriaceae</taxon>
        <taxon>Telmatobacter</taxon>
    </lineage>
</organism>
<dbReference type="EMBL" id="CP121196">
    <property type="protein sequence ID" value="XBH19562.1"/>
    <property type="molecule type" value="Genomic_DNA"/>
</dbReference>
<dbReference type="GO" id="GO:0016798">
    <property type="term" value="F:hydrolase activity, acting on glycosyl bonds"/>
    <property type="evidence" value="ECO:0007669"/>
    <property type="project" value="UniProtKB-KW"/>
</dbReference>
<feature type="region of interest" description="Disordered" evidence="3">
    <location>
        <begin position="141"/>
        <end position="168"/>
    </location>
</feature>
<evidence type="ECO:0000259" key="5">
    <source>
        <dbReference type="SMART" id="SM00642"/>
    </source>
</evidence>
<dbReference type="InterPro" id="IPR014756">
    <property type="entry name" value="Ig_E-set"/>
</dbReference>
<dbReference type="RefSeq" id="WP_348264781.1">
    <property type="nucleotide sequence ID" value="NZ_CP121196.1"/>
</dbReference>
<dbReference type="InterPro" id="IPR013783">
    <property type="entry name" value="Ig-like_fold"/>
</dbReference>
<protein>
    <submittedName>
        <fullName evidence="6">Alpha-amylase family glycosyl hydrolase</fullName>
    </submittedName>
</protein>
<gene>
    <name evidence="6" type="ORF">P8935_09625</name>
</gene>
<feature type="chain" id="PRO_5043806305" evidence="4">
    <location>
        <begin position="21"/>
        <end position="623"/>
    </location>
</feature>
<dbReference type="SUPFAM" id="SSF51445">
    <property type="entry name" value="(Trans)glycosidases"/>
    <property type="match status" value="1"/>
</dbReference>
<evidence type="ECO:0000256" key="2">
    <source>
        <dbReference type="ARBA" id="ARBA00023295"/>
    </source>
</evidence>
<feature type="compositionally biased region" description="Basic and acidic residues" evidence="3">
    <location>
        <begin position="157"/>
        <end position="168"/>
    </location>
</feature>
<feature type="domain" description="Glycosyl hydrolase family 13 catalytic" evidence="5">
    <location>
        <begin position="129"/>
        <end position="523"/>
    </location>
</feature>
<dbReference type="AlphaFoldDB" id="A0AAU7DR97"/>
<dbReference type="Pfam" id="PF09087">
    <property type="entry name" value="Cyc-maltodext_N"/>
    <property type="match status" value="1"/>
</dbReference>
<dbReference type="InterPro" id="IPR006047">
    <property type="entry name" value="GH13_cat_dom"/>
</dbReference>
<reference evidence="6" key="1">
    <citation type="submission" date="2023-03" db="EMBL/GenBank/DDBJ databases">
        <title>Edaphobacter sp.</title>
        <authorList>
            <person name="Huber K.J."/>
            <person name="Papendorf J."/>
            <person name="Pilke C."/>
            <person name="Bunk B."/>
            <person name="Sproeer C."/>
            <person name="Pester M."/>
        </authorList>
    </citation>
    <scope>NUCLEOTIDE SEQUENCE</scope>
    <source>
        <strain evidence="6">DSM 110680</strain>
    </source>
</reference>
<keyword evidence="4" id="KW-0732">Signal</keyword>
<evidence type="ECO:0000313" key="6">
    <source>
        <dbReference type="EMBL" id="XBH19562.1"/>
    </source>
</evidence>
<evidence type="ECO:0000256" key="1">
    <source>
        <dbReference type="ARBA" id="ARBA00022801"/>
    </source>
</evidence>
<feature type="signal peptide" evidence="4">
    <location>
        <begin position="1"/>
        <end position="20"/>
    </location>
</feature>
<evidence type="ECO:0000256" key="3">
    <source>
        <dbReference type="SAM" id="MobiDB-lite"/>
    </source>
</evidence>
<dbReference type="Pfam" id="PF00128">
    <property type="entry name" value="Alpha-amylase"/>
    <property type="match status" value="1"/>
</dbReference>
<dbReference type="PANTHER" id="PTHR10357">
    <property type="entry name" value="ALPHA-AMYLASE FAMILY MEMBER"/>
    <property type="match status" value="1"/>
</dbReference>
<dbReference type="Gene3D" id="3.20.20.80">
    <property type="entry name" value="Glycosidases"/>
    <property type="match status" value="1"/>
</dbReference>
<dbReference type="InterPro" id="IPR013780">
    <property type="entry name" value="Glyco_hydro_b"/>
</dbReference>